<dbReference type="Proteomes" id="UP000708208">
    <property type="component" value="Unassembled WGS sequence"/>
</dbReference>
<reference evidence="1" key="1">
    <citation type="submission" date="2021-06" db="EMBL/GenBank/DDBJ databases">
        <authorList>
            <person name="Hodson N. C."/>
            <person name="Mongue J. A."/>
            <person name="Jaron S. K."/>
        </authorList>
    </citation>
    <scope>NUCLEOTIDE SEQUENCE</scope>
</reference>
<accession>A0A8J2L3L1</accession>
<sequence length="53" mass="6584">DNAFPDDPLWAGKIYNLQLLRKRMYREWNKSFHWNESNQCHVTRTFKRKKNTT</sequence>
<gene>
    <name evidence="1" type="ORF">AFUS01_LOCUS38083</name>
</gene>
<evidence type="ECO:0000313" key="1">
    <source>
        <dbReference type="EMBL" id="CAG7828137.1"/>
    </source>
</evidence>
<protein>
    <submittedName>
        <fullName evidence="1">Uncharacterized protein</fullName>
    </submittedName>
</protein>
<comment type="caution">
    <text evidence="1">The sequence shown here is derived from an EMBL/GenBank/DDBJ whole genome shotgun (WGS) entry which is preliminary data.</text>
</comment>
<organism evidence="1 2">
    <name type="scientific">Allacma fusca</name>
    <dbReference type="NCBI Taxonomy" id="39272"/>
    <lineage>
        <taxon>Eukaryota</taxon>
        <taxon>Metazoa</taxon>
        <taxon>Ecdysozoa</taxon>
        <taxon>Arthropoda</taxon>
        <taxon>Hexapoda</taxon>
        <taxon>Collembola</taxon>
        <taxon>Symphypleona</taxon>
        <taxon>Sminthuridae</taxon>
        <taxon>Allacma</taxon>
    </lineage>
</organism>
<dbReference type="AlphaFoldDB" id="A0A8J2L3L1"/>
<keyword evidence="2" id="KW-1185">Reference proteome</keyword>
<evidence type="ECO:0000313" key="2">
    <source>
        <dbReference type="Proteomes" id="UP000708208"/>
    </source>
</evidence>
<feature type="non-terminal residue" evidence="1">
    <location>
        <position position="1"/>
    </location>
</feature>
<dbReference type="EMBL" id="CAJVCH010546239">
    <property type="protein sequence ID" value="CAG7828137.1"/>
    <property type="molecule type" value="Genomic_DNA"/>
</dbReference>
<proteinExistence type="predicted"/>
<name>A0A8J2L3L1_9HEXA</name>